<proteinExistence type="predicted"/>
<dbReference type="KEGG" id="caul:KCG34_19935"/>
<keyword evidence="3" id="KW-1185">Reference proteome</keyword>
<keyword evidence="1" id="KW-1133">Transmembrane helix</keyword>
<feature type="transmembrane region" description="Helical" evidence="1">
    <location>
        <begin position="77"/>
        <end position="96"/>
    </location>
</feature>
<gene>
    <name evidence="2" type="ORF">KCG34_19935</name>
</gene>
<accession>A0A975FYQ7</accession>
<dbReference type="AlphaFoldDB" id="A0A975FYQ7"/>
<dbReference type="InterPro" id="IPR009325">
    <property type="entry name" value="DUF983"/>
</dbReference>
<reference evidence="2" key="1">
    <citation type="submission" date="2021-04" db="EMBL/GenBank/DDBJ databases">
        <title>The complete genome sequence of Caulobacter sp. S6.</title>
        <authorList>
            <person name="Tang Y."/>
            <person name="Ouyang W."/>
            <person name="Liu Q."/>
            <person name="Huang B."/>
            <person name="Guo Z."/>
            <person name="Lei P."/>
        </authorList>
    </citation>
    <scope>NUCLEOTIDE SEQUENCE</scope>
    <source>
        <strain evidence="2">S6</strain>
    </source>
</reference>
<dbReference type="RefSeq" id="WP_211937349.1">
    <property type="nucleotide sequence ID" value="NZ_CP073078.1"/>
</dbReference>
<feature type="transmembrane region" description="Helical" evidence="1">
    <location>
        <begin position="51"/>
        <end position="71"/>
    </location>
</feature>
<protein>
    <submittedName>
        <fullName evidence="2">DUF983 domain-containing protein</fullName>
    </submittedName>
</protein>
<name>A0A975FYQ7_9CAUL</name>
<dbReference type="EMBL" id="CP073078">
    <property type="protein sequence ID" value="QUD87297.1"/>
    <property type="molecule type" value="Genomic_DNA"/>
</dbReference>
<keyword evidence="1" id="KW-0812">Transmembrane</keyword>
<evidence type="ECO:0000313" key="3">
    <source>
        <dbReference type="Proteomes" id="UP000676409"/>
    </source>
</evidence>
<sequence length="120" mass="12809">MAGVNPILAGLACRCPACGEGDLFEGYLKVGARCEACGLDLRAADSGDGPAVFIILIVGMLACFAALVTEFTVHPPVWVHLVLWLPLSALLTLFLLRPFKGVMIALQFHNKASQAWNDQA</sequence>
<keyword evidence="1" id="KW-0472">Membrane</keyword>
<evidence type="ECO:0000256" key="1">
    <source>
        <dbReference type="SAM" id="Phobius"/>
    </source>
</evidence>
<evidence type="ECO:0000313" key="2">
    <source>
        <dbReference type="EMBL" id="QUD87297.1"/>
    </source>
</evidence>
<dbReference type="Proteomes" id="UP000676409">
    <property type="component" value="Chromosome"/>
</dbReference>
<organism evidence="2 3">
    <name type="scientific">Phenylobacterium montanum</name>
    <dbReference type="NCBI Taxonomy" id="2823693"/>
    <lineage>
        <taxon>Bacteria</taxon>
        <taxon>Pseudomonadati</taxon>
        <taxon>Pseudomonadota</taxon>
        <taxon>Alphaproteobacteria</taxon>
        <taxon>Caulobacterales</taxon>
        <taxon>Caulobacteraceae</taxon>
        <taxon>Phenylobacterium</taxon>
    </lineage>
</organism>
<dbReference type="Pfam" id="PF06170">
    <property type="entry name" value="DUF983"/>
    <property type="match status" value="1"/>
</dbReference>